<evidence type="ECO:0000313" key="2">
    <source>
        <dbReference type="Proteomes" id="UP000284178"/>
    </source>
</evidence>
<dbReference type="EMBL" id="QRUP01000012">
    <property type="protein sequence ID" value="RGR73460.1"/>
    <property type="molecule type" value="Genomic_DNA"/>
</dbReference>
<keyword evidence="2" id="KW-1185">Reference proteome</keyword>
<reference evidence="1 2" key="1">
    <citation type="submission" date="2018-08" db="EMBL/GenBank/DDBJ databases">
        <title>A genome reference for cultivated species of the human gut microbiota.</title>
        <authorList>
            <person name="Zou Y."/>
            <person name="Xue W."/>
            <person name="Luo G."/>
        </authorList>
    </citation>
    <scope>NUCLEOTIDE SEQUENCE [LARGE SCALE GENOMIC DNA]</scope>
    <source>
        <strain evidence="1 2">AF24-29</strain>
    </source>
</reference>
<dbReference type="GeneID" id="83015866"/>
<gene>
    <name evidence="1" type="ORF">DWY25_10700</name>
</gene>
<proteinExistence type="predicted"/>
<sequence length="316" mass="37227">MKRILLILIPASVFLLFILMINTCDFSSPSDTISSSISPDNLQTVYEVPCLNCSEDDLKKLVDLRPYFDHAIKSYYHDAIQPLFFKKSSYNSELYLEYTDKKHQFYEGIISLDYLLSPEQYALYYPIEESLFDEDYGTITGKELAPYFFCSSLNQFFINLSIYEYLEPKLDAMFPFPYIFTHTIQFAGLGQYKPDLNATIDSCEVYYPVFTKEQAIHYFLFKNDSTIYIGINEENIKDFDIEKVKLGLRQMVLPENNHFFSIDIKLYTFEDITKIQPYELYQTPKDQLYQHYHITRDDLCKVLPCTPNHLISDRSF</sequence>
<protein>
    <submittedName>
        <fullName evidence="1">Uncharacterized protein</fullName>
    </submittedName>
</protein>
<dbReference type="AlphaFoldDB" id="A0A412FZ68"/>
<dbReference type="Proteomes" id="UP000284178">
    <property type="component" value="Unassembled WGS sequence"/>
</dbReference>
<name>A0A412FZ68_9FIRM</name>
<dbReference type="RefSeq" id="WP_117895220.1">
    <property type="nucleotide sequence ID" value="NZ_CABJCV010000012.1"/>
</dbReference>
<evidence type="ECO:0000313" key="1">
    <source>
        <dbReference type="EMBL" id="RGR73460.1"/>
    </source>
</evidence>
<comment type="caution">
    <text evidence="1">The sequence shown here is derived from an EMBL/GenBank/DDBJ whole genome shotgun (WGS) entry which is preliminary data.</text>
</comment>
<accession>A0A412FZ68</accession>
<organism evidence="1 2">
    <name type="scientific">Holdemania filiformis</name>
    <dbReference type="NCBI Taxonomy" id="61171"/>
    <lineage>
        <taxon>Bacteria</taxon>
        <taxon>Bacillati</taxon>
        <taxon>Bacillota</taxon>
        <taxon>Erysipelotrichia</taxon>
        <taxon>Erysipelotrichales</taxon>
        <taxon>Erysipelotrichaceae</taxon>
        <taxon>Holdemania</taxon>
    </lineage>
</organism>